<keyword evidence="4" id="KW-1185">Reference proteome</keyword>
<dbReference type="PANTHER" id="PTHR12563">
    <property type="entry name" value="GLYCEROL-3-PHOSPHATE ACYLTRANSFERASE"/>
    <property type="match status" value="1"/>
</dbReference>
<reference evidence="3" key="2">
    <citation type="journal article" date="2021" name="Genome Biol. Evol.">
        <title>Developing a high-quality reference genome for a parasitic bivalve with doubly uniparental inheritance (Bivalvia: Unionida).</title>
        <authorList>
            <person name="Smith C.H."/>
        </authorList>
    </citation>
    <scope>NUCLEOTIDE SEQUENCE</scope>
    <source>
        <strain evidence="3">CHS0354</strain>
        <tissue evidence="3">Mantle</tissue>
    </source>
</reference>
<dbReference type="PANTHER" id="PTHR12563:SF17">
    <property type="entry name" value="DIHYDROXYACETONE PHOSPHATE ACYLTRANSFERASE"/>
    <property type="match status" value="1"/>
</dbReference>
<feature type="domain" description="GPAT/DHAPAT C-terminal" evidence="2">
    <location>
        <begin position="17"/>
        <end position="202"/>
    </location>
</feature>
<evidence type="ECO:0000259" key="2">
    <source>
        <dbReference type="Pfam" id="PF19277"/>
    </source>
</evidence>
<reference evidence="3" key="1">
    <citation type="journal article" date="2021" name="Genome Biol. Evol.">
        <title>A High-Quality Reference Genome for a Parasitic Bivalve with Doubly Uniparental Inheritance (Bivalvia: Unionida).</title>
        <authorList>
            <person name="Smith C.H."/>
        </authorList>
    </citation>
    <scope>NUCLEOTIDE SEQUENCE</scope>
    <source>
        <strain evidence="3">CHS0354</strain>
    </source>
</reference>
<protein>
    <recommendedName>
        <fullName evidence="2">GPAT/DHAPAT C-terminal domain-containing protein</fullName>
    </recommendedName>
</protein>
<comment type="caution">
    <text evidence="3">The sequence shown here is derived from an EMBL/GenBank/DDBJ whole genome shotgun (WGS) entry which is preliminary data.</text>
</comment>
<dbReference type="InterPro" id="IPR022284">
    <property type="entry name" value="GPAT/DHAPAT"/>
</dbReference>
<dbReference type="GO" id="GO:0006631">
    <property type="term" value="P:fatty acid metabolic process"/>
    <property type="evidence" value="ECO:0007669"/>
    <property type="project" value="TreeGrafter"/>
</dbReference>
<dbReference type="Pfam" id="PF19277">
    <property type="entry name" value="GPAT_C"/>
    <property type="match status" value="1"/>
</dbReference>
<keyword evidence="1" id="KW-0812">Transmembrane</keyword>
<proteinExistence type="predicted"/>
<dbReference type="GO" id="GO:0004366">
    <property type="term" value="F:glycerol-3-phosphate O-acyltransferase activity"/>
    <property type="evidence" value="ECO:0007669"/>
    <property type="project" value="TreeGrafter"/>
</dbReference>
<sequence>MVELIVEDPTITSNQDKLMTSGAQQLMLCLYKNQLMHIFVDVAMIAISINSCAQDTLHIEELKKHYKFLERLLNIDFIFLPGNTDKDFEQAMLVLTHTCGVVVENSHVQIRKSTNKYTTFFSQMFDPFLLGYWIMCRCLKSMQTGAHGKPLAKPPKVITKEAQNLSATLLRMGAFKHMEVLSLDMMNNGLQSLYHMGAVQKDKRMYPNEVILSQIMDELISVVMNVVVIVVVVSMVVIVEMDVVVMDVVVVVVVMNVVVSVVINVVVIVVMDVVMNMVVIVVMDMVVSVVVIVEMDVVVMDVVVSVVLIVANDVVVSMVVIVEMDVVVSVVMDMVVIVEMDVG</sequence>
<feature type="transmembrane region" description="Helical" evidence="1">
    <location>
        <begin position="248"/>
        <end position="271"/>
    </location>
</feature>
<dbReference type="Proteomes" id="UP001195483">
    <property type="component" value="Unassembled WGS sequence"/>
</dbReference>
<dbReference type="GO" id="GO:0008611">
    <property type="term" value="P:ether lipid biosynthetic process"/>
    <property type="evidence" value="ECO:0007669"/>
    <property type="project" value="TreeGrafter"/>
</dbReference>
<dbReference type="GO" id="GO:0008654">
    <property type="term" value="P:phospholipid biosynthetic process"/>
    <property type="evidence" value="ECO:0007669"/>
    <property type="project" value="TreeGrafter"/>
</dbReference>
<dbReference type="AlphaFoldDB" id="A0AAE0RNN0"/>
<dbReference type="GO" id="GO:0019432">
    <property type="term" value="P:triglyceride biosynthetic process"/>
    <property type="evidence" value="ECO:0007669"/>
    <property type="project" value="TreeGrafter"/>
</dbReference>
<keyword evidence="1" id="KW-0472">Membrane</keyword>
<name>A0AAE0RNN0_9BIVA</name>
<feature type="transmembrane region" description="Helical" evidence="1">
    <location>
        <begin position="277"/>
        <end position="295"/>
    </location>
</feature>
<dbReference type="GO" id="GO:0031966">
    <property type="term" value="C:mitochondrial membrane"/>
    <property type="evidence" value="ECO:0007669"/>
    <property type="project" value="TreeGrafter"/>
</dbReference>
<feature type="transmembrane region" description="Helical" evidence="1">
    <location>
        <begin position="219"/>
        <end position="239"/>
    </location>
</feature>
<keyword evidence="1" id="KW-1133">Transmembrane helix</keyword>
<evidence type="ECO:0000313" key="3">
    <source>
        <dbReference type="EMBL" id="KAK3576754.1"/>
    </source>
</evidence>
<accession>A0AAE0RNN0</accession>
<feature type="transmembrane region" description="Helical" evidence="1">
    <location>
        <begin position="302"/>
        <end position="322"/>
    </location>
</feature>
<evidence type="ECO:0000313" key="4">
    <source>
        <dbReference type="Proteomes" id="UP001195483"/>
    </source>
</evidence>
<dbReference type="GO" id="GO:0016287">
    <property type="term" value="F:glycerone-phosphate O-acyltransferase activity"/>
    <property type="evidence" value="ECO:0007669"/>
    <property type="project" value="TreeGrafter"/>
</dbReference>
<reference evidence="3" key="3">
    <citation type="submission" date="2023-05" db="EMBL/GenBank/DDBJ databases">
        <authorList>
            <person name="Smith C.H."/>
        </authorList>
    </citation>
    <scope>NUCLEOTIDE SEQUENCE</scope>
    <source>
        <strain evidence="3">CHS0354</strain>
        <tissue evidence="3">Mantle</tissue>
    </source>
</reference>
<dbReference type="InterPro" id="IPR045520">
    <property type="entry name" value="GPAT/DHAPAT_C"/>
</dbReference>
<dbReference type="GO" id="GO:0005778">
    <property type="term" value="C:peroxisomal membrane"/>
    <property type="evidence" value="ECO:0007669"/>
    <property type="project" value="TreeGrafter"/>
</dbReference>
<dbReference type="EMBL" id="JAEAOA010000897">
    <property type="protein sequence ID" value="KAK3576754.1"/>
    <property type="molecule type" value="Genomic_DNA"/>
</dbReference>
<organism evidence="3 4">
    <name type="scientific">Potamilus streckersoni</name>
    <dbReference type="NCBI Taxonomy" id="2493646"/>
    <lineage>
        <taxon>Eukaryota</taxon>
        <taxon>Metazoa</taxon>
        <taxon>Spiralia</taxon>
        <taxon>Lophotrochozoa</taxon>
        <taxon>Mollusca</taxon>
        <taxon>Bivalvia</taxon>
        <taxon>Autobranchia</taxon>
        <taxon>Heteroconchia</taxon>
        <taxon>Palaeoheterodonta</taxon>
        <taxon>Unionida</taxon>
        <taxon>Unionoidea</taxon>
        <taxon>Unionidae</taxon>
        <taxon>Ambleminae</taxon>
        <taxon>Lampsilini</taxon>
        <taxon>Potamilus</taxon>
    </lineage>
</organism>
<evidence type="ECO:0000256" key="1">
    <source>
        <dbReference type="SAM" id="Phobius"/>
    </source>
</evidence>
<gene>
    <name evidence="3" type="ORF">CHS0354_014567</name>
</gene>